<feature type="domain" description="Roc" evidence="10">
    <location>
        <begin position="218"/>
        <end position="409"/>
    </location>
</feature>
<gene>
    <name evidence="11" type="ORF">C8R26_12714</name>
</gene>
<dbReference type="EC" id="2.7.11.1" evidence="1"/>
<dbReference type="Gene3D" id="1.10.10.2200">
    <property type="match status" value="1"/>
</dbReference>
<name>A0A2T5HPS1_9PROT</name>
<dbReference type="RefSeq" id="WP_181258455.1">
    <property type="nucleotide sequence ID" value="NZ_QAOI01000027.1"/>
</dbReference>
<evidence type="ECO:0000256" key="6">
    <source>
        <dbReference type="ARBA" id="ARBA00022840"/>
    </source>
</evidence>
<dbReference type="GO" id="GO:0005524">
    <property type="term" value="F:ATP binding"/>
    <property type="evidence" value="ECO:0007669"/>
    <property type="project" value="UniProtKB-KW"/>
</dbReference>
<keyword evidence="3" id="KW-0677">Repeat</keyword>
<dbReference type="Proteomes" id="UP000244128">
    <property type="component" value="Unassembled WGS sequence"/>
</dbReference>
<evidence type="ECO:0000256" key="1">
    <source>
        <dbReference type="ARBA" id="ARBA00012513"/>
    </source>
</evidence>
<protein>
    <recommendedName>
        <fullName evidence="1">non-specific serine/threonine protein kinase</fullName>
        <ecNumber evidence="1">2.7.11.1</ecNumber>
    </recommendedName>
</protein>
<dbReference type="Pfam" id="PF25497">
    <property type="entry name" value="COR-B"/>
    <property type="match status" value="1"/>
</dbReference>
<keyword evidence="4" id="KW-0547">Nucleotide-binding</keyword>
<keyword evidence="2" id="KW-0808">Transferase</keyword>
<dbReference type="SUPFAM" id="SSF52540">
    <property type="entry name" value="P-loop containing nucleoside triphosphate hydrolases"/>
    <property type="match status" value="1"/>
</dbReference>
<dbReference type="Gene3D" id="3.40.50.300">
    <property type="entry name" value="P-loop containing nucleotide triphosphate hydrolases"/>
    <property type="match status" value="1"/>
</dbReference>
<evidence type="ECO:0000256" key="2">
    <source>
        <dbReference type="ARBA" id="ARBA00022679"/>
    </source>
</evidence>
<proteinExistence type="predicted"/>
<organism evidence="11 12">
    <name type="scientific">Nitrosomonas oligotropha</name>
    <dbReference type="NCBI Taxonomy" id="42354"/>
    <lineage>
        <taxon>Bacteria</taxon>
        <taxon>Pseudomonadati</taxon>
        <taxon>Pseudomonadota</taxon>
        <taxon>Betaproteobacteria</taxon>
        <taxon>Nitrosomonadales</taxon>
        <taxon>Nitrosomonadaceae</taxon>
        <taxon>Nitrosomonas</taxon>
    </lineage>
</organism>
<evidence type="ECO:0000256" key="9">
    <source>
        <dbReference type="ARBA" id="ARBA00048679"/>
    </source>
</evidence>
<comment type="catalytic activity">
    <reaction evidence="9">
        <text>L-seryl-[protein] + ATP = O-phospho-L-seryl-[protein] + ADP + H(+)</text>
        <dbReference type="Rhea" id="RHEA:17989"/>
        <dbReference type="Rhea" id="RHEA-COMP:9863"/>
        <dbReference type="Rhea" id="RHEA-COMP:11604"/>
        <dbReference type="ChEBI" id="CHEBI:15378"/>
        <dbReference type="ChEBI" id="CHEBI:29999"/>
        <dbReference type="ChEBI" id="CHEBI:30616"/>
        <dbReference type="ChEBI" id="CHEBI:83421"/>
        <dbReference type="ChEBI" id="CHEBI:456216"/>
        <dbReference type="EC" id="2.7.11.1"/>
    </reaction>
</comment>
<dbReference type="GO" id="GO:0005525">
    <property type="term" value="F:GTP binding"/>
    <property type="evidence" value="ECO:0007669"/>
    <property type="project" value="InterPro"/>
</dbReference>
<evidence type="ECO:0000256" key="7">
    <source>
        <dbReference type="ARBA" id="ARBA00023134"/>
    </source>
</evidence>
<dbReference type="InterPro" id="IPR036388">
    <property type="entry name" value="WH-like_DNA-bd_sf"/>
</dbReference>
<dbReference type="InterPro" id="IPR027417">
    <property type="entry name" value="P-loop_NTPase"/>
</dbReference>
<evidence type="ECO:0000313" key="12">
    <source>
        <dbReference type="Proteomes" id="UP000244128"/>
    </source>
</evidence>
<dbReference type="Pfam" id="PF08477">
    <property type="entry name" value="Roc"/>
    <property type="match status" value="1"/>
</dbReference>
<keyword evidence="7" id="KW-0342">GTP-binding</keyword>
<comment type="caution">
    <text evidence="11">The sequence shown here is derived from an EMBL/GenBank/DDBJ whole genome shotgun (WGS) entry which is preliminary data.</text>
</comment>
<evidence type="ECO:0000259" key="10">
    <source>
        <dbReference type="PROSITE" id="PS51424"/>
    </source>
</evidence>
<evidence type="ECO:0000256" key="8">
    <source>
        <dbReference type="ARBA" id="ARBA00047899"/>
    </source>
</evidence>
<dbReference type="GO" id="GO:0016301">
    <property type="term" value="F:kinase activity"/>
    <property type="evidence" value="ECO:0007669"/>
    <property type="project" value="UniProtKB-KW"/>
</dbReference>
<dbReference type="PROSITE" id="PS51424">
    <property type="entry name" value="ROC"/>
    <property type="match status" value="1"/>
</dbReference>
<dbReference type="AlphaFoldDB" id="A0A2T5HPS1"/>
<dbReference type="NCBIfam" id="TIGR00231">
    <property type="entry name" value="small_GTP"/>
    <property type="match status" value="1"/>
</dbReference>
<evidence type="ECO:0000313" key="11">
    <source>
        <dbReference type="EMBL" id="PTQ73563.1"/>
    </source>
</evidence>
<evidence type="ECO:0000256" key="3">
    <source>
        <dbReference type="ARBA" id="ARBA00022737"/>
    </source>
</evidence>
<dbReference type="Gene3D" id="3.30.310.200">
    <property type="match status" value="1"/>
</dbReference>
<dbReference type="PRINTS" id="PR00449">
    <property type="entry name" value="RASTRNSFRMNG"/>
</dbReference>
<accession>A0A2T5HPS1</accession>
<dbReference type="Pfam" id="PF16095">
    <property type="entry name" value="COR-A"/>
    <property type="match status" value="1"/>
</dbReference>
<dbReference type="EMBL" id="QAOI01000027">
    <property type="protein sequence ID" value="PTQ73563.1"/>
    <property type="molecule type" value="Genomic_DNA"/>
</dbReference>
<dbReference type="InterPro" id="IPR032171">
    <property type="entry name" value="COR-A"/>
</dbReference>
<keyword evidence="6" id="KW-0067">ATP-binding</keyword>
<keyword evidence="5" id="KW-0418">Kinase</keyword>
<dbReference type="PANTHER" id="PTHR47679">
    <property type="entry name" value="PROTEIN TORNADO 1"/>
    <property type="match status" value="1"/>
</dbReference>
<reference evidence="11 12" key="1">
    <citation type="submission" date="2018-04" db="EMBL/GenBank/DDBJ databases">
        <title>Active sludge and wastewater microbial communities from Klosterneuburg, Austria.</title>
        <authorList>
            <person name="Wagner M."/>
        </authorList>
    </citation>
    <scope>NUCLEOTIDE SEQUENCE [LARGE SCALE GENOMIC DNA]</scope>
    <source>
        <strain evidence="11 12">Nm49</strain>
    </source>
</reference>
<dbReference type="InterPro" id="IPR005225">
    <property type="entry name" value="Small_GTP-bd"/>
</dbReference>
<dbReference type="InterPro" id="IPR057263">
    <property type="entry name" value="COR-B"/>
</dbReference>
<comment type="catalytic activity">
    <reaction evidence="8">
        <text>L-threonyl-[protein] + ATP = O-phospho-L-threonyl-[protein] + ADP + H(+)</text>
        <dbReference type="Rhea" id="RHEA:46608"/>
        <dbReference type="Rhea" id="RHEA-COMP:11060"/>
        <dbReference type="Rhea" id="RHEA-COMP:11605"/>
        <dbReference type="ChEBI" id="CHEBI:15378"/>
        <dbReference type="ChEBI" id="CHEBI:30013"/>
        <dbReference type="ChEBI" id="CHEBI:30616"/>
        <dbReference type="ChEBI" id="CHEBI:61977"/>
        <dbReference type="ChEBI" id="CHEBI:456216"/>
        <dbReference type="EC" id="2.7.11.1"/>
    </reaction>
</comment>
<dbReference type="PANTHER" id="PTHR47679:SF2">
    <property type="entry name" value="C-TERMINAL OF ROC (COR) DOMAIN-CONTAINING PROTEIN"/>
    <property type="match status" value="1"/>
</dbReference>
<evidence type="ECO:0000256" key="4">
    <source>
        <dbReference type="ARBA" id="ARBA00022741"/>
    </source>
</evidence>
<dbReference type="InterPro" id="IPR020859">
    <property type="entry name" value="ROC"/>
</dbReference>
<sequence>MLNQEEIERRLSKTNPKVAAAFAVRAAMRVLPILASRERISPFWFWDEDMEKRLFAVMQSERVAFLQCISTDRIGGVARAAAAAATATATAPAYAAASNRNYQTELQEILLQELDLITHKSAAGFLMKRKIVNASEFLQKPLWLGETPKNWQEDWQFFKQSVLSFDDGFSSFLDWFDDRIAGKPIDVELLEKQVLIPEEILSQDVASINAYLNSLTQANKALNRVRAIFMGHGTAGKTSLIRCLWHEKVVEGKEDMTTGINIREWPVPESPVKVMLWDFGGQVIAHATHQFFLRSGCLYVLVMDARAEINATEQAQYWLEHVKAYAGSAPVMLVGNKVDLVRINLDLAALKDRYPNIVGFYPLSCTQYETGYKSEFDSFQRDFIQCLKLLDLHQVQFLDEHFQAMDALRAESRQQAFLTQDDFNRFCAQAGVKEEGSLNRAWLLDTLDKLGVIIHFPDLPFHDAFVLNPRWLTYGVYTLLYSQEAKENKGHLNKKQVITILQREAIQDEQGFRLTYPAEKCGFIIDAMRSFKLCYDLKNDSDTLVIPDLLSAERPPLDFDKSLAGIVFEFRFPHLLPRHVIPMFIVCRHAEIDANQVWQTGVVLKNETHLARALVTANYSDRVIILQVQGKGARDYLHILHDEIKQIVQKLRDLSCEEWVELPQSAIILEREFGGLLRGFFQEKADYRQLLGTLRANQKVYISSSGVQYDLFKVLGEIMTIDKLEKETSGGFTINGNNNVVKIENAVVGSNHVNFQQVGRALDDDLRKFIQQIKIEIDDNADKAKALRELELLREHVAIVDSGNEAEKRDAKSGLKEFADKIKNGIGYTAQVTKDISTVSEKLPGLIEKIGSFIEVLPF</sequence>
<dbReference type="Gene3D" id="1.10.10.10">
    <property type="entry name" value="Winged helix-like DNA-binding domain superfamily/Winged helix DNA-binding domain"/>
    <property type="match status" value="1"/>
</dbReference>
<evidence type="ECO:0000256" key="5">
    <source>
        <dbReference type="ARBA" id="ARBA00022777"/>
    </source>
</evidence>